<reference evidence="3 4" key="1">
    <citation type="submission" date="2023-07" db="EMBL/GenBank/DDBJ databases">
        <title>Sequencing the genomes of 1000 actinobacteria strains.</title>
        <authorList>
            <person name="Klenk H.-P."/>
        </authorList>
    </citation>
    <scope>NUCLEOTIDE SEQUENCE [LARGE SCALE GENOMIC DNA]</scope>
    <source>
        <strain evidence="3 4">DSM 102162</strain>
    </source>
</reference>
<protein>
    <submittedName>
        <fullName evidence="3">ATP-dependent DNA helicase RecG</fullName>
        <ecNumber evidence="3">3.6.4.12</ecNumber>
    </submittedName>
</protein>
<dbReference type="Pfam" id="PF04326">
    <property type="entry name" value="SLFN_AlbA_2"/>
    <property type="match status" value="1"/>
</dbReference>
<comment type="caution">
    <text evidence="3">The sequence shown here is derived from an EMBL/GenBank/DDBJ whole genome shotgun (WGS) entry which is preliminary data.</text>
</comment>
<dbReference type="GO" id="GO:0016787">
    <property type="term" value="F:hydrolase activity"/>
    <property type="evidence" value="ECO:0007669"/>
    <property type="project" value="UniProtKB-KW"/>
</dbReference>
<feature type="domain" description="Schlafen AlbA-2" evidence="2">
    <location>
        <begin position="12"/>
        <end position="108"/>
    </location>
</feature>
<gene>
    <name evidence="3" type="ORF">J2S49_000910</name>
</gene>
<keyword evidence="3" id="KW-0547">Nucleotide-binding</keyword>
<sequence length="476" mass="51611">MKAAQGGLPENLGMTVCAFANMPEGGTIILGVAEPDFKILGLTKLAEIEAGIASVAQNAVSPSPTVVTNTLYVDGKSVVVAYVHSLGVMFKPAMYGNNPYLRQADGDYIMPASEQRMIEIAKLVDREVARFEMRKVPGSRRTDLNSDYVDNYVRAMRRAVSQIRDDSDEQILERTCVTQEGSLSLAGLYGLGTFPQGIYPSLGVTVAVRYPGEQVGARTKNLKTFYGPLPELFDQTMDWIRQNIDTYQSYTPSGDMTSVPELPLNAIREAVANALVHRDLGPDTVEEGKSIDIWIEPEKLIISSPGGLKSLTVTQLLSEELTRVEVNQHLYRIAKHITDSSGNRIIEGEGGGVQAMMREMDKWGIPRPTIVDTGVKVTVIFPRGASGKNQGGLARVGSGKSSPEGHEESLRSLTRNAPVIMMTLGKIGRPAQISEIAQGASLTVAQTRYAIGQLIAEGFVIRDGGQGDRTTTYHLP</sequence>
<keyword evidence="3" id="KW-0067">ATP-binding</keyword>
<dbReference type="Gene3D" id="3.30.950.30">
    <property type="entry name" value="Schlafen, AAA domain"/>
    <property type="match status" value="1"/>
</dbReference>
<evidence type="ECO:0000313" key="4">
    <source>
        <dbReference type="Proteomes" id="UP001235966"/>
    </source>
</evidence>
<dbReference type="InterPro" id="IPR007421">
    <property type="entry name" value="Schlafen_AlbA_2_dom"/>
</dbReference>
<dbReference type="PANTHER" id="PTHR30595:SF6">
    <property type="entry name" value="SCHLAFEN ALBA-2 DOMAIN-CONTAINING PROTEIN"/>
    <property type="match status" value="1"/>
</dbReference>
<evidence type="ECO:0000259" key="2">
    <source>
        <dbReference type="Pfam" id="PF04326"/>
    </source>
</evidence>
<evidence type="ECO:0000313" key="3">
    <source>
        <dbReference type="EMBL" id="MDP9800834.1"/>
    </source>
</evidence>
<keyword evidence="4" id="KW-1185">Reference proteome</keyword>
<accession>A0ABT9NAT2</accession>
<dbReference type="Pfam" id="PF13749">
    <property type="entry name" value="HATPase_c_4"/>
    <property type="match status" value="1"/>
</dbReference>
<proteinExistence type="predicted"/>
<evidence type="ECO:0000256" key="1">
    <source>
        <dbReference type="SAM" id="MobiDB-lite"/>
    </source>
</evidence>
<dbReference type="InterPro" id="IPR038461">
    <property type="entry name" value="Schlafen_AlbA_2_dom_sf"/>
</dbReference>
<dbReference type="EMBL" id="JAUSQW010000001">
    <property type="protein sequence ID" value="MDP9800834.1"/>
    <property type="molecule type" value="Genomic_DNA"/>
</dbReference>
<keyword evidence="3" id="KW-0378">Hydrolase</keyword>
<name>A0ABT9NAT2_9ACTO</name>
<dbReference type="RefSeq" id="WP_278058329.1">
    <property type="nucleotide sequence ID" value="NZ_CP121247.1"/>
</dbReference>
<dbReference type="Proteomes" id="UP001235966">
    <property type="component" value="Unassembled WGS sequence"/>
</dbReference>
<dbReference type="PANTHER" id="PTHR30595">
    <property type="entry name" value="GLPR-RELATED TRANSCRIPTIONAL REPRESSOR"/>
    <property type="match status" value="1"/>
</dbReference>
<organism evidence="3 4">
    <name type="scientific">Arcanobacterium wilhelmae</name>
    <dbReference type="NCBI Taxonomy" id="1803177"/>
    <lineage>
        <taxon>Bacteria</taxon>
        <taxon>Bacillati</taxon>
        <taxon>Actinomycetota</taxon>
        <taxon>Actinomycetes</taxon>
        <taxon>Actinomycetales</taxon>
        <taxon>Actinomycetaceae</taxon>
        <taxon>Arcanobacterium</taxon>
    </lineage>
</organism>
<dbReference type="EC" id="3.6.4.12" evidence="3"/>
<dbReference type="Gene3D" id="3.30.565.60">
    <property type="match status" value="1"/>
</dbReference>
<dbReference type="GO" id="GO:0003678">
    <property type="term" value="F:DNA helicase activity"/>
    <property type="evidence" value="ECO:0007669"/>
    <property type="project" value="UniProtKB-EC"/>
</dbReference>
<dbReference type="InterPro" id="IPR038475">
    <property type="entry name" value="RecG_C_sf"/>
</dbReference>
<keyword evidence="3" id="KW-0347">Helicase</keyword>
<feature type="region of interest" description="Disordered" evidence="1">
    <location>
        <begin position="389"/>
        <end position="413"/>
    </location>
</feature>